<feature type="compositionally biased region" description="Basic and acidic residues" evidence="6">
    <location>
        <begin position="52"/>
        <end position="66"/>
    </location>
</feature>
<evidence type="ECO:0000256" key="2">
    <source>
        <dbReference type="ARBA" id="ARBA00022853"/>
    </source>
</evidence>
<evidence type="ECO:0000256" key="3">
    <source>
        <dbReference type="ARBA" id="ARBA00023125"/>
    </source>
</evidence>
<dbReference type="OrthoDB" id="10248551at2759"/>
<dbReference type="SMART" id="SM00513">
    <property type="entry name" value="SAP"/>
    <property type="match status" value="1"/>
</dbReference>
<dbReference type="GO" id="GO:2000779">
    <property type="term" value="P:regulation of double-strand break repair"/>
    <property type="evidence" value="ECO:0007669"/>
    <property type="project" value="TreeGrafter"/>
</dbReference>
<feature type="compositionally biased region" description="Polar residues" evidence="6">
    <location>
        <begin position="276"/>
        <end position="285"/>
    </location>
</feature>
<dbReference type="GO" id="GO:0005634">
    <property type="term" value="C:nucleus"/>
    <property type="evidence" value="ECO:0007669"/>
    <property type="project" value="UniProtKB-SubCell"/>
</dbReference>
<feature type="compositionally biased region" description="Acidic residues" evidence="6">
    <location>
        <begin position="318"/>
        <end position="330"/>
    </location>
</feature>
<dbReference type="InterPro" id="IPR014876">
    <property type="entry name" value="DEK_C"/>
</dbReference>
<feature type="compositionally biased region" description="Acidic residues" evidence="6">
    <location>
        <begin position="359"/>
        <end position="377"/>
    </location>
</feature>
<feature type="compositionally biased region" description="Acidic residues" evidence="6">
    <location>
        <begin position="67"/>
        <end position="77"/>
    </location>
</feature>
<feature type="domain" description="DEK-C" evidence="8">
    <location>
        <begin position="372"/>
        <end position="428"/>
    </location>
</feature>
<evidence type="ECO:0000256" key="1">
    <source>
        <dbReference type="ARBA" id="ARBA00004123"/>
    </source>
</evidence>
<feature type="region of interest" description="Disordered" evidence="6">
    <location>
        <begin position="1"/>
        <end position="136"/>
    </location>
</feature>
<keyword evidence="4" id="KW-0539">Nucleus</keyword>
<dbReference type="PRINTS" id="PR00947">
    <property type="entry name" value="CUTICLE"/>
</dbReference>
<evidence type="ECO:0000256" key="4">
    <source>
        <dbReference type="ARBA" id="ARBA00023242"/>
    </source>
</evidence>
<sequence length="528" mass="57992">MSASAEKTKNSENMTDDKAEDSTQEVKPEDDKKESKGNSVKAAADNGTKKKAKEDKSDDSDVKDEASAEEDGDDNDEKSETKKTNEKKRSVANNDKKKSSLDGKKDDGKSNSKNSVNDKKDDDATAKSDSSNKKDSAMSLGEIARIESYITNTKVDGLQILHSICFTGNVKPNMIKNKLRKFAGFDFDADSDEYNTKLEAVQKIDVAKLKAVCEGLTLDKKGSKEDLAERICKFLLAPEGEHVSSYVDYSSSDEEEKYVRPKTARRGKNRDDTDSGSDYNPSAGSDSDAGKKRSTRISGRGAGRPPARRAAKRRRSDSEDETPASSEEDSDAPRKKKRASAGRTRGRRPAARGRKKESETEEEEESEVESEDSDDDEIKSYVKEILDEANLEEITMKTVCKQVYAKYPSFDLSHKKDFIKSTVKSAIFVLAALVAVASARPQNIPIVSQTGVQDESGQYSFSFQTGNGISAVEQGALKPNSDRTDNYLVKQGSYAFVAPDGKTYKTVYVSDENGFQATGDHLPKDLSE</sequence>
<dbReference type="PANTHER" id="PTHR13468">
    <property type="entry name" value="DEK PROTEIN"/>
    <property type="match status" value="1"/>
</dbReference>
<reference evidence="9" key="1">
    <citation type="submission" date="2022-07" db="EMBL/GenBank/DDBJ databases">
        <authorList>
            <person name="Trinca V."/>
            <person name="Uliana J.V.C."/>
            <person name="Torres T.T."/>
            <person name="Ward R.J."/>
            <person name="Monesi N."/>
        </authorList>
    </citation>
    <scope>NUCLEOTIDE SEQUENCE</scope>
    <source>
        <strain evidence="9">HSMRA1968</strain>
        <tissue evidence="9">Whole embryos</tissue>
    </source>
</reference>
<dbReference type="PROSITE" id="PS51998">
    <property type="entry name" value="DEK_C"/>
    <property type="match status" value="1"/>
</dbReference>
<comment type="caution">
    <text evidence="9">The sequence shown here is derived from an EMBL/GenBank/DDBJ whole genome shotgun (WGS) entry which is preliminary data.</text>
</comment>
<accession>A0A9Q0N9Z5</accession>
<keyword evidence="5" id="KW-0193">Cuticle</keyword>
<name>A0A9Q0N9Z5_9DIPT</name>
<protein>
    <submittedName>
        <fullName evidence="9">Endocuticle structural glycoprotein SgAbd-2</fullName>
    </submittedName>
</protein>
<dbReference type="Proteomes" id="UP001151699">
    <property type="component" value="Chromosome A"/>
</dbReference>
<keyword evidence="10" id="KW-1185">Reference proteome</keyword>
<evidence type="ECO:0000256" key="5">
    <source>
        <dbReference type="PROSITE-ProRule" id="PRU00497"/>
    </source>
</evidence>
<evidence type="ECO:0000313" key="10">
    <source>
        <dbReference type="Proteomes" id="UP001151699"/>
    </source>
</evidence>
<evidence type="ECO:0000259" key="8">
    <source>
        <dbReference type="PROSITE" id="PS51998"/>
    </source>
</evidence>
<dbReference type="PROSITE" id="PS51155">
    <property type="entry name" value="CHIT_BIND_RR_2"/>
    <property type="match status" value="1"/>
</dbReference>
<dbReference type="PANTHER" id="PTHR13468:SF1">
    <property type="entry name" value="PROTEIN DEK"/>
    <property type="match status" value="1"/>
</dbReference>
<feature type="compositionally biased region" description="Basic and acidic residues" evidence="6">
    <location>
        <begin position="78"/>
        <end position="136"/>
    </location>
</feature>
<feature type="compositionally biased region" description="Basic residues" evidence="6">
    <location>
        <begin position="306"/>
        <end position="315"/>
    </location>
</feature>
<dbReference type="PROSITE" id="PS50800">
    <property type="entry name" value="SAP"/>
    <property type="match status" value="1"/>
</dbReference>
<keyword evidence="2" id="KW-0156">Chromatin regulator</keyword>
<gene>
    <name evidence="9" type="primary">CUD2_0</name>
    <name evidence="9" type="ORF">Bhyg_00630</name>
</gene>
<feature type="compositionally biased region" description="Basic and acidic residues" evidence="6">
    <location>
        <begin position="1"/>
        <end position="36"/>
    </location>
</feature>
<dbReference type="GO" id="GO:0042302">
    <property type="term" value="F:structural constituent of cuticle"/>
    <property type="evidence" value="ECO:0007669"/>
    <property type="project" value="UniProtKB-UniRule"/>
</dbReference>
<feature type="compositionally biased region" description="Basic residues" evidence="6">
    <location>
        <begin position="334"/>
        <end position="355"/>
    </location>
</feature>
<dbReference type="Pfam" id="PF08766">
    <property type="entry name" value="DEK_C"/>
    <property type="match status" value="1"/>
</dbReference>
<feature type="region of interest" description="Disordered" evidence="6">
    <location>
        <begin position="245"/>
        <end position="378"/>
    </location>
</feature>
<dbReference type="InterPro" id="IPR003034">
    <property type="entry name" value="SAP_dom"/>
</dbReference>
<evidence type="ECO:0000256" key="6">
    <source>
        <dbReference type="SAM" id="MobiDB-lite"/>
    </source>
</evidence>
<evidence type="ECO:0000259" key="7">
    <source>
        <dbReference type="PROSITE" id="PS50800"/>
    </source>
</evidence>
<feature type="domain" description="SAP" evidence="7">
    <location>
        <begin position="201"/>
        <end position="235"/>
    </location>
</feature>
<dbReference type="InterPro" id="IPR044198">
    <property type="entry name" value="DEK"/>
</dbReference>
<dbReference type="GO" id="GO:0042393">
    <property type="term" value="F:histone binding"/>
    <property type="evidence" value="ECO:0007669"/>
    <property type="project" value="TreeGrafter"/>
</dbReference>
<dbReference type="EMBL" id="WJQU01000001">
    <property type="protein sequence ID" value="KAJ6645424.1"/>
    <property type="molecule type" value="Genomic_DNA"/>
</dbReference>
<evidence type="ECO:0000313" key="9">
    <source>
        <dbReference type="EMBL" id="KAJ6645424.1"/>
    </source>
</evidence>
<dbReference type="InterPro" id="IPR000618">
    <property type="entry name" value="Insect_cuticle"/>
</dbReference>
<keyword evidence="3" id="KW-0238">DNA-binding</keyword>
<dbReference type="SUPFAM" id="SSF109715">
    <property type="entry name" value="DEK C-terminal domain"/>
    <property type="match status" value="1"/>
</dbReference>
<dbReference type="Gene3D" id="1.10.10.60">
    <property type="entry name" value="Homeodomain-like"/>
    <property type="match status" value="1"/>
</dbReference>
<dbReference type="GO" id="GO:0006325">
    <property type="term" value="P:chromatin organization"/>
    <property type="evidence" value="ECO:0007669"/>
    <property type="project" value="UniProtKB-KW"/>
</dbReference>
<organism evidence="9 10">
    <name type="scientific">Pseudolycoriella hygida</name>
    <dbReference type="NCBI Taxonomy" id="35572"/>
    <lineage>
        <taxon>Eukaryota</taxon>
        <taxon>Metazoa</taxon>
        <taxon>Ecdysozoa</taxon>
        <taxon>Arthropoda</taxon>
        <taxon>Hexapoda</taxon>
        <taxon>Insecta</taxon>
        <taxon>Pterygota</taxon>
        <taxon>Neoptera</taxon>
        <taxon>Endopterygota</taxon>
        <taxon>Diptera</taxon>
        <taxon>Nematocera</taxon>
        <taxon>Sciaroidea</taxon>
        <taxon>Sciaridae</taxon>
        <taxon>Pseudolycoriella</taxon>
    </lineage>
</organism>
<proteinExistence type="predicted"/>
<comment type="subcellular location">
    <subcellularLocation>
        <location evidence="1">Nucleus</location>
    </subcellularLocation>
</comment>
<dbReference type="AlphaFoldDB" id="A0A9Q0N9Z5"/>
<dbReference type="GO" id="GO:0003677">
    <property type="term" value="F:DNA binding"/>
    <property type="evidence" value="ECO:0007669"/>
    <property type="project" value="UniProtKB-KW"/>
</dbReference>
<dbReference type="Pfam" id="PF00379">
    <property type="entry name" value="Chitin_bind_4"/>
    <property type="match status" value="1"/>
</dbReference>